<dbReference type="AlphaFoldDB" id="C0PJX6"/>
<dbReference type="HOGENOM" id="CLU_2100435_0_0_1"/>
<sequence length="116" mass="12584">MSLQASPVAPLRRRFCHLCHPDSSTSECEEGGSRDATGPYSWDHFGVVLRRSLSSSRGDQSKRGRSRGVGDRQEGLHIGFLDLMGYRCAHAAIEEVASIACSTITSQMLPVGSLAY</sequence>
<accession>C0PJX6</accession>
<name>C0PJX6_MAIZE</name>
<dbReference type="KEGG" id="zma:100383909"/>
<evidence type="ECO:0000313" key="1">
    <source>
        <dbReference type="EMBL" id="ACN35492.1"/>
    </source>
</evidence>
<proteinExistence type="evidence at transcript level"/>
<protein>
    <submittedName>
        <fullName evidence="1">Uncharacterized protein</fullName>
    </submittedName>
</protein>
<dbReference type="EMBL" id="BT068595">
    <property type="protein sequence ID" value="ACN35492.1"/>
    <property type="molecule type" value="mRNA"/>
</dbReference>
<dbReference type="GeneID" id="100383909"/>
<reference evidence="1" key="1">
    <citation type="journal article" date="2009" name="PLoS Genet.">
        <title>Sequencing, mapping, and analysis of 27,455 maize full-length cDNAs.</title>
        <authorList>
            <person name="Soderlund C."/>
            <person name="Descour A."/>
            <person name="Kudrna D."/>
            <person name="Bomhoff M."/>
            <person name="Boyd L."/>
            <person name="Currie J."/>
            <person name="Angelova A."/>
            <person name="Collura K."/>
            <person name="Wissotski M."/>
            <person name="Ashley E."/>
            <person name="Morrow D."/>
            <person name="Fernandes J."/>
            <person name="Walbot V."/>
            <person name="Yu Y."/>
        </authorList>
    </citation>
    <scope>NUCLEOTIDE SEQUENCE</scope>
    <source>
        <strain evidence="1">B73</strain>
    </source>
</reference>
<dbReference type="RefSeq" id="NP_001170004.1">
    <property type="nucleotide sequence ID" value="NM_001176533.1"/>
</dbReference>
<organism evidence="1">
    <name type="scientific">Zea mays</name>
    <name type="common">Maize</name>
    <dbReference type="NCBI Taxonomy" id="4577"/>
    <lineage>
        <taxon>Eukaryota</taxon>
        <taxon>Viridiplantae</taxon>
        <taxon>Streptophyta</taxon>
        <taxon>Embryophyta</taxon>
        <taxon>Tracheophyta</taxon>
        <taxon>Spermatophyta</taxon>
        <taxon>Magnoliopsida</taxon>
        <taxon>Liliopsida</taxon>
        <taxon>Poales</taxon>
        <taxon>Poaceae</taxon>
        <taxon>PACMAD clade</taxon>
        <taxon>Panicoideae</taxon>
        <taxon>Andropogonodae</taxon>
        <taxon>Andropogoneae</taxon>
        <taxon>Tripsacinae</taxon>
        <taxon>Zea</taxon>
    </lineage>
</organism>